<comment type="caution">
    <text evidence="2">Lacks conserved residue(s) required for the propagation of feature annotation.</text>
</comment>
<dbReference type="InterPro" id="IPR019894">
    <property type="entry name" value="Patatin-related_protein"/>
</dbReference>
<dbReference type="SUPFAM" id="SSF52151">
    <property type="entry name" value="FabD/lysophospholipase-like"/>
    <property type="match status" value="1"/>
</dbReference>
<dbReference type="AlphaFoldDB" id="A0A397NN09"/>
<protein>
    <submittedName>
        <fullName evidence="4">Patatin-related protein</fullName>
    </submittedName>
</protein>
<evidence type="ECO:0000259" key="3">
    <source>
        <dbReference type="PROSITE" id="PS51635"/>
    </source>
</evidence>
<feature type="domain" description="PNPLA" evidence="3">
    <location>
        <begin position="10"/>
        <end position="330"/>
    </location>
</feature>
<dbReference type="RefSeq" id="WP_119037360.1">
    <property type="nucleotide sequence ID" value="NZ_QXDC01000005.1"/>
</dbReference>
<proteinExistence type="predicted"/>
<gene>
    <name evidence="4" type="ORF">DFR49_3921</name>
</gene>
<dbReference type="Pfam" id="PF01734">
    <property type="entry name" value="Patatin"/>
    <property type="match status" value="1"/>
</dbReference>
<dbReference type="EMBL" id="QXDC01000005">
    <property type="protein sequence ID" value="RIA36637.1"/>
    <property type="molecule type" value="Genomic_DNA"/>
</dbReference>
<sequence>MREKEIRLALVCYGGISLAVYMHGITKEIWRVARASQAFIAGDTAGEGSQGVYRALLEEIEVEQKLRLRVLIDIVAGASAGGINGVFLAQAIATGQSLEPLTDLWFEKADVEALIDPEAAPSSRYSKVWALPLAWMAARRSEQDLEDVTESATRDEVRAKLSHFVRSRWFEPPFGGARFTGMLLDALAAMAAAPVGPRLLPDRQPLDLFVTVTDFRGHPERLRLNSPPEVIETEHRLVFPFSDHGEGGDALGHAAELAFAARATSSFPGAFPPFTVGELDGVLAERDQAWPSRAAFLRRVLPRQAAAGVTQEAALIDGSVLANAPFKPAIDALRERPARRPVDRRFVYIDPSPGMKIHLAEGSEARTPGFFQTILGAISELPRKQPIRDNLDAIAARSRRIEQMRSVIADIAPEVEGEIEALFGHTLFFDRPTAARLAGWRRRAQIGAGRKAGYSYAGYGQLKIASVIDTIALLLYQVGGETGPDRWHRVRDLTEHAVRTRGFGDGGPTFVGGASDATIAFLRDFDLGFRIRRLRLVARRLSEIEEAHEETLITPFREALYESLSAYLDRKRTDFHLRLRGDARRLKDDAAPLLDRLAESLDLRHLDDVTDERLAGALAALPKEARRPLLLTYLGFSYYDVATLPLLQGDGLGEFDPIQVDRIAPDDARSIREGGAEATLKGIQFNSFGAFFSRAYRENDYLWGRLHGAERMIDIIVSTLPATARMQPGRVAAIKRAAFHAILDEEQDRLGSVGNLIDTLRQEIGAP</sequence>
<dbReference type="OrthoDB" id="8728704at2"/>
<feature type="active site" description="Proton acceptor" evidence="2">
    <location>
        <position position="317"/>
    </location>
</feature>
<dbReference type="Gene3D" id="3.40.1090.10">
    <property type="entry name" value="Cytosolic phospholipase A2 catalytic domain"/>
    <property type="match status" value="2"/>
</dbReference>
<dbReference type="NCBIfam" id="TIGR03607">
    <property type="entry name" value="patatin-like protein"/>
    <property type="match status" value="1"/>
</dbReference>
<name>A0A397NN09_9SPHN</name>
<dbReference type="InterPro" id="IPR024282">
    <property type="entry name" value="DUF3376"/>
</dbReference>
<accession>A0A397NN09</accession>
<reference evidence="4 5" key="1">
    <citation type="submission" date="2018-08" db="EMBL/GenBank/DDBJ databases">
        <title>Genomic Encyclopedia of Type Strains, Phase IV (KMG-IV): sequencing the most valuable type-strain genomes for metagenomic binning, comparative biology and taxonomic classification.</title>
        <authorList>
            <person name="Goeker M."/>
        </authorList>
    </citation>
    <scope>NUCLEOTIDE SEQUENCE [LARGE SCALE GENOMIC DNA]</scope>
    <source>
        <strain evidence="4 5">DSM 25527</strain>
    </source>
</reference>
<dbReference type="InterPro" id="IPR016035">
    <property type="entry name" value="Acyl_Trfase/lysoPLipase"/>
</dbReference>
<evidence type="ECO:0000256" key="1">
    <source>
        <dbReference type="ARBA" id="ARBA00023098"/>
    </source>
</evidence>
<organism evidence="4 5">
    <name type="scientific">Hephaestia caeni</name>
    <dbReference type="NCBI Taxonomy" id="645617"/>
    <lineage>
        <taxon>Bacteria</taxon>
        <taxon>Pseudomonadati</taxon>
        <taxon>Pseudomonadota</taxon>
        <taxon>Alphaproteobacteria</taxon>
        <taxon>Sphingomonadales</taxon>
        <taxon>Sphingomonadaceae</taxon>
        <taxon>Hephaestia</taxon>
    </lineage>
</organism>
<dbReference type="InterPro" id="IPR002641">
    <property type="entry name" value="PNPLA_dom"/>
</dbReference>
<feature type="active site" description="Nucleophile" evidence="2">
    <location>
        <position position="79"/>
    </location>
</feature>
<comment type="caution">
    <text evidence="4">The sequence shown here is derived from an EMBL/GenBank/DDBJ whole genome shotgun (WGS) entry which is preliminary data.</text>
</comment>
<keyword evidence="5" id="KW-1185">Reference proteome</keyword>
<evidence type="ECO:0000313" key="4">
    <source>
        <dbReference type="EMBL" id="RIA36637.1"/>
    </source>
</evidence>
<keyword evidence="2" id="KW-0378">Hydrolase</keyword>
<evidence type="ECO:0000313" key="5">
    <source>
        <dbReference type="Proteomes" id="UP000266568"/>
    </source>
</evidence>
<dbReference type="PROSITE" id="PS51635">
    <property type="entry name" value="PNPLA"/>
    <property type="match status" value="1"/>
</dbReference>
<dbReference type="Proteomes" id="UP000266568">
    <property type="component" value="Unassembled WGS sequence"/>
</dbReference>
<keyword evidence="1 2" id="KW-0443">Lipid metabolism</keyword>
<dbReference type="GO" id="GO:0016787">
    <property type="term" value="F:hydrolase activity"/>
    <property type="evidence" value="ECO:0007669"/>
    <property type="project" value="UniProtKB-UniRule"/>
</dbReference>
<feature type="short sequence motif" description="GXSXG" evidence="2">
    <location>
        <begin position="77"/>
        <end position="81"/>
    </location>
</feature>
<dbReference type="Pfam" id="PF11856">
    <property type="entry name" value="DUF3376"/>
    <property type="match status" value="1"/>
</dbReference>
<evidence type="ECO:0000256" key="2">
    <source>
        <dbReference type="PROSITE-ProRule" id="PRU01161"/>
    </source>
</evidence>
<dbReference type="GO" id="GO:0016042">
    <property type="term" value="P:lipid catabolic process"/>
    <property type="evidence" value="ECO:0007669"/>
    <property type="project" value="UniProtKB-UniRule"/>
</dbReference>
<keyword evidence="2" id="KW-0442">Lipid degradation</keyword>